<evidence type="ECO:0000256" key="1">
    <source>
        <dbReference type="SAM" id="MobiDB-lite"/>
    </source>
</evidence>
<dbReference type="EMBL" id="BMNT01000016">
    <property type="protein sequence ID" value="GGK87800.1"/>
    <property type="molecule type" value="Genomic_DNA"/>
</dbReference>
<evidence type="ECO:0000313" key="4">
    <source>
        <dbReference type="Proteomes" id="UP000645217"/>
    </source>
</evidence>
<dbReference type="InterPro" id="IPR010982">
    <property type="entry name" value="Lambda_DNA-bd_dom_sf"/>
</dbReference>
<dbReference type="Proteomes" id="UP000645217">
    <property type="component" value="Unassembled WGS sequence"/>
</dbReference>
<reference evidence="3" key="1">
    <citation type="journal article" date="2014" name="Int. J. Syst. Evol. Microbiol.">
        <title>Complete genome sequence of Corynebacterium casei LMG S-19264T (=DSM 44701T), isolated from a smear-ripened cheese.</title>
        <authorList>
            <consortium name="US DOE Joint Genome Institute (JGI-PGF)"/>
            <person name="Walter F."/>
            <person name="Albersmeier A."/>
            <person name="Kalinowski J."/>
            <person name="Ruckert C."/>
        </authorList>
    </citation>
    <scope>NUCLEOTIDE SEQUENCE</scope>
    <source>
        <strain evidence="3">JCM 13064</strain>
    </source>
</reference>
<dbReference type="InterPro" id="IPR041413">
    <property type="entry name" value="MLTR_LBD"/>
</dbReference>
<dbReference type="InterPro" id="IPR001387">
    <property type="entry name" value="Cro/C1-type_HTH"/>
</dbReference>
<dbReference type="Gene3D" id="1.10.260.40">
    <property type="entry name" value="lambda repressor-like DNA-binding domains"/>
    <property type="match status" value="1"/>
</dbReference>
<dbReference type="Pfam" id="PF17765">
    <property type="entry name" value="MLTR_LBD"/>
    <property type="match status" value="1"/>
</dbReference>
<keyword evidence="4" id="KW-1185">Reference proteome</keyword>
<sequence length="301" mass="34522">MDVTDQQRRALASFLRSRRERLSPKKAGIQQTYGRRRTCGLRREELASLAGVSVTWYTWLEQARRIRVSRQVLSSLGRALQLDDLETAHLFRLAGESPPSAGHPCSKEDIHVQYLTFLDALDPLPAVICNHRFDVLAWNHGFSVLFPHFEQLPIEERNTLLMTFEERTRTMYSDWDQHAMQTVALFRAQNAENLVQPEYVDLITGLEARSPEFRDLWRRMDLETGGPALRTLDHPSLGRLHIGYVKLALINTDATLIVHQPVLNPHLLAQLRELVEERRGAQRQGRPPWLTAVPEPRGFAG</sequence>
<protein>
    <submittedName>
        <fullName evidence="3">Transcriptional regulator</fullName>
    </submittedName>
</protein>
<dbReference type="RefSeq" id="WP_189163874.1">
    <property type="nucleotide sequence ID" value="NZ_BOOT01000033.1"/>
</dbReference>
<proteinExistence type="predicted"/>
<evidence type="ECO:0000313" key="3">
    <source>
        <dbReference type="EMBL" id="GGK87800.1"/>
    </source>
</evidence>
<accession>A0A917R4Q5</accession>
<reference evidence="3" key="2">
    <citation type="submission" date="2020-09" db="EMBL/GenBank/DDBJ databases">
        <authorList>
            <person name="Sun Q."/>
            <person name="Ohkuma M."/>
        </authorList>
    </citation>
    <scope>NUCLEOTIDE SEQUENCE</scope>
    <source>
        <strain evidence="3">JCM 13064</strain>
    </source>
</reference>
<dbReference type="SUPFAM" id="SSF47413">
    <property type="entry name" value="lambda repressor-like DNA-binding domains"/>
    <property type="match status" value="1"/>
</dbReference>
<dbReference type="AlphaFoldDB" id="A0A917R4Q5"/>
<dbReference type="SMART" id="SM00530">
    <property type="entry name" value="HTH_XRE"/>
    <property type="match status" value="1"/>
</dbReference>
<dbReference type="Gene3D" id="3.30.450.180">
    <property type="match status" value="1"/>
</dbReference>
<dbReference type="CDD" id="cd00093">
    <property type="entry name" value="HTH_XRE"/>
    <property type="match status" value="1"/>
</dbReference>
<organism evidence="3 4">
    <name type="scientific">Sphaerisporangium melleum</name>
    <dbReference type="NCBI Taxonomy" id="321316"/>
    <lineage>
        <taxon>Bacteria</taxon>
        <taxon>Bacillati</taxon>
        <taxon>Actinomycetota</taxon>
        <taxon>Actinomycetes</taxon>
        <taxon>Streptosporangiales</taxon>
        <taxon>Streptosporangiaceae</taxon>
        <taxon>Sphaerisporangium</taxon>
    </lineage>
</organism>
<comment type="caution">
    <text evidence="3">The sequence shown here is derived from an EMBL/GenBank/DDBJ whole genome shotgun (WGS) entry which is preliminary data.</text>
</comment>
<evidence type="ECO:0000259" key="2">
    <source>
        <dbReference type="SMART" id="SM00530"/>
    </source>
</evidence>
<feature type="region of interest" description="Disordered" evidence="1">
    <location>
        <begin position="279"/>
        <end position="301"/>
    </location>
</feature>
<name>A0A917R4Q5_9ACTN</name>
<dbReference type="GO" id="GO:0003677">
    <property type="term" value="F:DNA binding"/>
    <property type="evidence" value="ECO:0007669"/>
    <property type="project" value="InterPro"/>
</dbReference>
<dbReference type="PANTHER" id="PTHR35010">
    <property type="entry name" value="BLL4672 PROTEIN-RELATED"/>
    <property type="match status" value="1"/>
</dbReference>
<gene>
    <name evidence="3" type="ORF">GCM10007964_32900</name>
</gene>
<dbReference type="Pfam" id="PF13560">
    <property type="entry name" value="HTH_31"/>
    <property type="match status" value="1"/>
</dbReference>
<feature type="domain" description="HTH cro/C1-type" evidence="2">
    <location>
        <begin position="14"/>
        <end position="87"/>
    </location>
</feature>